<gene>
    <name evidence="2" type="ORF">EU96_1929</name>
</gene>
<protein>
    <submittedName>
        <fullName evidence="2">Uncharacterized protein</fullName>
    </submittedName>
</protein>
<organism evidence="2 3">
    <name type="scientific">Prochlorococcus marinus str. MIT 9302</name>
    <dbReference type="NCBI Taxonomy" id="74545"/>
    <lineage>
        <taxon>Bacteria</taxon>
        <taxon>Bacillati</taxon>
        <taxon>Cyanobacteriota</taxon>
        <taxon>Cyanophyceae</taxon>
        <taxon>Synechococcales</taxon>
        <taxon>Prochlorococcaceae</taxon>
        <taxon>Prochlorococcus</taxon>
    </lineage>
</organism>
<dbReference type="eggNOG" id="ENOG5030S8U">
    <property type="taxonomic scope" value="Bacteria"/>
</dbReference>
<reference evidence="3" key="1">
    <citation type="journal article" date="2014" name="Sci. Data">
        <title>Genomes of diverse isolates of the marine cyanobacterium Prochlorococcus.</title>
        <authorList>
            <person name="Biller S."/>
            <person name="Berube P."/>
            <person name="Thompson J."/>
            <person name="Kelly L."/>
            <person name="Roggensack S."/>
            <person name="Awad L."/>
            <person name="Roache-Johnson K."/>
            <person name="Ding H."/>
            <person name="Giovannoni S.J."/>
            <person name="Moore L.R."/>
            <person name="Chisholm S.W."/>
        </authorList>
    </citation>
    <scope>NUCLEOTIDE SEQUENCE [LARGE SCALE GENOMIC DNA]</scope>
    <source>
        <strain evidence="3">MIT 9302</strain>
    </source>
</reference>
<proteinExistence type="predicted"/>
<feature type="transmembrane region" description="Helical" evidence="1">
    <location>
        <begin position="21"/>
        <end position="42"/>
    </location>
</feature>
<evidence type="ECO:0000256" key="1">
    <source>
        <dbReference type="SAM" id="Phobius"/>
    </source>
</evidence>
<name>A0A0A2A7C6_PROMR</name>
<keyword evidence="1" id="KW-0812">Transmembrane</keyword>
<evidence type="ECO:0000313" key="2">
    <source>
        <dbReference type="EMBL" id="KGF96404.1"/>
    </source>
</evidence>
<dbReference type="AlphaFoldDB" id="A0A0A2A7C6"/>
<comment type="caution">
    <text evidence="2">The sequence shown here is derived from an EMBL/GenBank/DDBJ whole genome shotgun (WGS) entry which is preliminary data.</text>
</comment>
<accession>A0A0A2A7C6</accession>
<dbReference type="Proteomes" id="UP000030445">
    <property type="component" value="Unassembled WGS sequence"/>
</dbReference>
<keyword evidence="1" id="KW-0472">Membrane</keyword>
<keyword evidence="1" id="KW-1133">Transmembrane helix</keyword>
<dbReference type="EMBL" id="JNAM01000013">
    <property type="protein sequence ID" value="KGF96404.1"/>
    <property type="molecule type" value="Genomic_DNA"/>
</dbReference>
<sequence length="53" mass="6472">MKYSFRKLRAKILESFDYFEYLNSISFHPPVMIITTIVFFYIRRKILLAGKKH</sequence>
<evidence type="ECO:0000313" key="3">
    <source>
        <dbReference type="Proteomes" id="UP000030445"/>
    </source>
</evidence>